<sequence length="180" mass="20531">MAEAANLAVVEQEDAPTTPPKVRRNQSRYNALVDASDPKKRRQQLQKIYEKQKRESQVKKVTKSKYDSHPDVQKAKTPQERRKALNKLYAAQKAMEDSAEQRPIETGVKMEPSEEEPSDMDGEAAPVACEVRELRAKNMAMEDELGSLRNEKQALQKLVSHLENKIKIAERLYLGDVDEE</sequence>
<feature type="coiled-coil region" evidence="1">
    <location>
        <begin position="131"/>
        <end position="172"/>
    </location>
</feature>
<gene>
    <name evidence="3" type="ORF">AK812_SmicGene47210</name>
</gene>
<feature type="compositionally biased region" description="Basic and acidic residues" evidence="2">
    <location>
        <begin position="48"/>
        <end position="83"/>
    </location>
</feature>
<keyword evidence="1" id="KW-0175">Coiled coil</keyword>
<proteinExistence type="predicted"/>
<comment type="caution">
    <text evidence="3">The sequence shown here is derived from an EMBL/GenBank/DDBJ whole genome shotgun (WGS) entry which is preliminary data.</text>
</comment>
<keyword evidence="4" id="KW-1185">Reference proteome</keyword>
<evidence type="ECO:0000256" key="1">
    <source>
        <dbReference type="SAM" id="Coils"/>
    </source>
</evidence>
<dbReference type="EMBL" id="LSRX01005296">
    <property type="protein sequence ID" value="OLP73525.1"/>
    <property type="molecule type" value="Genomic_DNA"/>
</dbReference>
<feature type="compositionally biased region" description="Acidic residues" evidence="2">
    <location>
        <begin position="113"/>
        <end position="122"/>
    </location>
</feature>
<organism evidence="3 4">
    <name type="scientific">Symbiodinium microadriaticum</name>
    <name type="common">Dinoflagellate</name>
    <name type="synonym">Zooxanthella microadriatica</name>
    <dbReference type="NCBI Taxonomy" id="2951"/>
    <lineage>
        <taxon>Eukaryota</taxon>
        <taxon>Sar</taxon>
        <taxon>Alveolata</taxon>
        <taxon>Dinophyceae</taxon>
        <taxon>Suessiales</taxon>
        <taxon>Symbiodiniaceae</taxon>
        <taxon>Symbiodinium</taxon>
    </lineage>
</organism>
<name>A0A1Q9BS58_SYMMI</name>
<feature type="non-terminal residue" evidence="3">
    <location>
        <position position="180"/>
    </location>
</feature>
<dbReference type="Proteomes" id="UP000186817">
    <property type="component" value="Unassembled WGS sequence"/>
</dbReference>
<feature type="compositionally biased region" description="Basic and acidic residues" evidence="2">
    <location>
        <begin position="94"/>
        <end position="103"/>
    </location>
</feature>
<accession>A0A1Q9BS58</accession>
<evidence type="ECO:0000256" key="2">
    <source>
        <dbReference type="SAM" id="MobiDB-lite"/>
    </source>
</evidence>
<evidence type="ECO:0000313" key="4">
    <source>
        <dbReference type="Proteomes" id="UP000186817"/>
    </source>
</evidence>
<dbReference type="AlphaFoldDB" id="A0A1Q9BS58"/>
<evidence type="ECO:0000313" key="3">
    <source>
        <dbReference type="EMBL" id="OLP73525.1"/>
    </source>
</evidence>
<reference evidence="3 4" key="1">
    <citation type="submission" date="2016-02" db="EMBL/GenBank/DDBJ databases">
        <title>Genome analysis of coral dinoflagellate symbionts highlights evolutionary adaptations to a symbiotic lifestyle.</title>
        <authorList>
            <person name="Aranda M."/>
            <person name="Li Y."/>
            <person name="Liew Y.J."/>
            <person name="Baumgarten S."/>
            <person name="Simakov O."/>
            <person name="Wilson M."/>
            <person name="Piel J."/>
            <person name="Ashoor H."/>
            <person name="Bougouffa S."/>
            <person name="Bajic V.B."/>
            <person name="Ryu T."/>
            <person name="Ravasi T."/>
            <person name="Bayer T."/>
            <person name="Micklem G."/>
            <person name="Kim H."/>
            <person name="Bhak J."/>
            <person name="Lajeunesse T.C."/>
            <person name="Voolstra C.R."/>
        </authorList>
    </citation>
    <scope>NUCLEOTIDE SEQUENCE [LARGE SCALE GENOMIC DNA]</scope>
    <source>
        <strain evidence="3 4">CCMP2467</strain>
    </source>
</reference>
<dbReference type="OrthoDB" id="421458at2759"/>
<protein>
    <submittedName>
        <fullName evidence="3">Uncharacterized protein</fullName>
    </submittedName>
</protein>
<feature type="region of interest" description="Disordered" evidence="2">
    <location>
        <begin position="1"/>
        <end position="124"/>
    </location>
</feature>